<evidence type="ECO:0000259" key="3">
    <source>
        <dbReference type="Pfam" id="PF00588"/>
    </source>
</evidence>
<dbReference type="GO" id="GO:0006396">
    <property type="term" value="P:RNA processing"/>
    <property type="evidence" value="ECO:0007669"/>
    <property type="project" value="InterPro"/>
</dbReference>
<dbReference type="GO" id="GO:0008173">
    <property type="term" value="F:RNA methyltransferase activity"/>
    <property type="evidence" value="ECO:0007669"/>
    <property type="project" value="InterPro"/>
</dbReference>
<reference evidence="4" key="1">
    <citation type="journal article" date="2019" name="Science">
        <title>Mutation of a bHLH transcription factor allowed almond domestication.</title>
        <authorList>
            <person name="Sanchez-Perez R."/>
            <person name="Pavan S."/>
            <person name="Mazzeo R."/>
            <person name="Moldovan C."/>
            <person name="Aiese Cigliano R."/>
            <person name="Del Cueto J."/>
            <person name="Ricciardi F."/>
            <person name="Lotti C."/>
            <person name="Ricciardi L."/>
            <person name="Dicenta F."/>
            <person name="Lopez-Marques R.L."/>
            <person name="Lindberg Moller B."/>
        </authorList>
    </citation>
    <scope>NUCLEOTIDE SEQUENCE</scope>
</reference>
<dbReference type="InterPro" id="IPR029028">
    <property type="entry name" value="Alpha/beta_knot_MTases"/>
</dbReference>
<keyword evidence="1 4" id="KW-0489">Methyltransferase</keyword>
<sequence>MMEIYRFQRSSQEKTVIIDCLLLLEKAEVPEWIDGFSVRIVEVSSVVMKKLSGMQSTESIEAIALMRMPTSFSDIDSEEKEVNCKTWFPSLHRVLVLDGVQDPGNLGTLLRSARAFGWNGAFLLPGCCDPFNEKALRASRGASFQLPIVSGTGIILNP</sequence>
<name>A0A4Y1RNB6_PRUDU</name>
<organism evidence="4">
    <name type="scientific">Prunus dulcis</name>
    <name type="common">Almond</name>
    <name type="synonym">Amygdalus dulcis</name>
    <dbReference type="NCBI Taxonomy" id="3755"/>
    <lineage>
        <taxon>Eukaryota</taxon>
        <taxon>Viridiplantae</taxon>
        <taxon>Streptophyta</taxon>
        <taxon>Embryophyta</taxon>
        <taxon>Tracheophyta</taxon>
        <taxon>Spermatophyta</taxon>
        <taxon>Magnoliopsida</taxon>
        <taxon>eudicotyledons</taxon>
        <taxon>Gunneridae</taxon>
        <taxon>Pentapetalae</taxon>
        <taxon>rosids</taxon>
        <taxon>fabids</taxon>
        <taxon>Rosales</taxon>
        <taxon>Rosaceae</taxon>
        <taxon>Amygdaloideae</taxon>
        <taxon>Amygdaleae</taxon>
        <taxon>Prunus</taxon>
    </lineage>
</organism>
<accession>A0A4Y1RNB6</accession>
<proteinExistence type="predicted"/>
<dbReference type="SUPFAM" id="SSF75217">
    <property type="entry name" value="alpha/beta knot"/>
    <property type="match status" value="1"/>
</dbReference>
<dbReference type="InterPro" id="IPR029026">
    <property type="entry name" value="tRNA_m1G_MTases_N"/>
</dbReference>
<dbReference type="CDD" id="cd18095">
    <property type="entry name" value="SpoU-like_rRNA-MTase"/>
    <property type="match status" value="1"/>
</dbReference>
<dbReference type="GO" id="GO:0003723">
    <property type="term" value="F:RNA binding"/>
    <property type="evidence" value="ECO:0007669"/>
    <property type="project" value="InterPro"/>
</dbReference>
<protein>
    <submittedName>
        <fullName evidence="4">tRNA/rRNA methyltransferase SpoU family protein</fullName>
    </submittedName>
</protein>
<dbReference type="PANTHER" id="PTHR43191:SF2">
    <property type="entry name" value="RRNA METHYLTRANSFERASE 3, MITOCHONDRIAL"/>
    <property type="match status" value="1"/>
</dbReference>
<dbReference type="Pfam" id="PF00588">
    <property type="entry name" value="SpoU_methylase"/>
    <property type="match status" value="1"/>
</dbReference>
<dbReference type="Gene3D" id="3.40.1280.10">
    <property type="match status" value="1"/>
</dbReference>
<gene>
    <name evidence="4" type="ORF">Prudu_017331</name>
</gene>
<dbReference type="EMBL" id="AP019302">
    <property type="protein sequence ID" value="BBH05831.1"/>
    <property type="molecule type" value="Genomic_DNA"/>
</dbReference>
<feature type="domain" description="tRNA/rRNA methyltransferase SpoU type" evidence="3">
    <location>
        <begin position="94"/>
        <end position="149"/>
    </location>
</feature>
<keyword evidence="2 4" id="KW-0808">Transferase</keyword>
<evidence type="ECO:0000256" key="1">
    <source>
        <dbReference type="ARBA" id="ARBA00022603"/>
    </source>
</evidence>
<dbReference type="InterPro" id="IPR001537">
    <property type="entry name" value="SpoU_MeTrfase"/>
</dbReference>
<dbReference type="AlphaFoldDB" id="A0A4Y1RNB6"/>
<evidence type="ECO:0000313" key="4">
    <source>
        <dbReference type="EMBL" id="BBH05831.1"/>
    </source>
</evidence>
<evidence type="ECO:0000256" key="2">
    <source>
        <dbReference type="ARBA" id="ARBA00022679"/>
    </source>
</evidence>
<dbReference type="GO" id="GO:0032259">
    <property type="term" value="P:methylation"/>
    <property type="evidence" value="ECO:0007669"/>
    <property type="project" value="UniProtKB-KW"/>
</dbReference>
<dbReference type="PANTHER" id="PTHR43191">
    <property type="entry name" value="RRNA METHYLTRANSFERASE 3"/>
    <property type="match status" value="1"/>
</dbReference>
<dbReference type="InterPro" id="IPR051259">
    <property type="entry name" value="rRNA_Methyltransferase"/>
</dbReference>